<feature type="domain" description="DUF2087" evidence="1">
    <location>
        <begin position="56"/>
        <end position="121"/>
    </location>
</feature>
<sequence>MTQDADLKTVIRARMERTGETYTAAQAAVLALPPPEVTRAVDEIARLVRPFVDGERIVSIPVKRRRRVAVLLHLLSRFEIGRSYAESEVTAILGAAHEDHAWLRRELVNYRYLHRDSGIYRVTTSVPERDATEAQEIPVDEAAFLRSLRTHRGQVQAPG</sequence>
<dbReference type="Proteomes" id="UP000431092">
    <property type="component" value="Unassembled WGS sequence"/>
</dbReference>
<comment type="caution">
    <text evidence="2">The sequence shown here is derived from an EMBL/GenBank/DDBJ whole genome shotgun (WGS) entry which is preliminary data.</text>
</comment>
<evidence type="ECO:0000259" key="1">
    <source>
        <dbReference type="Pfam" id="PF09860"/>
    </source>
</evidence>
<dbReference type="Pfam" id="PF09860">
    <property type="entry name" value="DUF2087"/>
    <property type="match status" value="1"/>
</dbReference>
<dbReference type="AlphaFoldDB" id="A0A6I3I5J4"/>
<evidence type="ECO:0000313" key="2">
    <source>
        <dbReference type="EMBL" id="MTB71464.1"/>
    </source>
</evidence>
<proteinExistence type="predicted"/>
<evidence type="ECO:0000313" key="3">
    <source>
        <dbReference type="Proteomes" id="UP000431092"/>
    </source>
</evidence>
<organism evidence="2 3">
    <name type="scientific">Arsenicicoccus cauae</name>
    <dbReference type="NCBI Taxonomy" id="2663847"/>
    <lineage>
        <taxon>Bacteria</taxon>
        <taxon>Bacillati</taxon>
        <taxon>Actinomycetota</taxon>
        <taxon>Actinomycetes</taxon>
        <taxon>Micrococcales</taxon>
        <taxon>Intrasporangiaceae</taxon>
        <taxon>Arsenicicoccus</taxon>
    </lineage>
</organism>
<gene>
    <name evidence="2" type="ORF">GGG17_05670</name>
</gene>
<dbReference type="InterPro" id="IPR018656">
    <property type="entry name" value="DUF2087"/>
</dbReference>
<protein>
    <submittedName>
        <fullName evidence="2">DUF2087 domain-containing protein</fullName>
    </submittedName>
</protein>
<name>A0A6I3I5J4_9MICO</name>
<keyword evidence="3" id="KW-1185">Reference proteome</keyword>
<accession>A0A6I3I5J4</accession>
<dbReference type="RefSeq" id="WP_154592801.1">
    <property type="nucleotide sequence ID" value="NZ_CP171001.1"/>
</dbReference>
<reference evidence="2 3" key="1">
    <citation type="submission" date="2019-11" db="EMBL/GenBank/DDBJ databases">
        <title>Whole genome sequencing identifies a novel species of the genus Arsenicicoccus isolated from human blood.</title>
        <authorList>
            <person name="Jeong J.H."/>
            <person name="Kweon O.J."/>
            <person name="Kim H.R."/>
            <person name="Kim T.-H."/>
            <person name="Ha S.-M."/>
            <person name="Lee M.-K."/>
        </authorList>
    </citation>
    <scope>NUCLEOTIDE SEQUENCE [LARGE SCALE GENOMIC DNA]</scope>
    <source>
        <strain evidence="2 3">MKL-02</strain>
    </source>
</reference>
<dbReference type="EMBL" id="WLVL01000021">
    <property type="protein sequence ID" value="MTB71464.1"/>
    <property type="molecule type" value="Genomic_DNA"/>
</dbReference>